<dbReference type="KEGG" id="vg:54989037"/>
<evidence type="ECO:0000313" key="1">
    <source>
        <dbReference type="EMBL" id="ANW09673.1"/>
    </source>
</evidence>
<sequence>MTWFVRASRLYDVSAGEPLQFDWTNHQPLAQSQAEVEQAVAEIEDER</sequence>
<protein>
    <submittedName>
        <fullName evidence="1">Uncharacterized protein</fullName>
    </submittedName>
</protein>
<organism evidence="1">
    <name type="scientific">Haloarcula hispanica pleomorphic virus 3</name>
    <dbReference type="NCBI Taxonomy" id="1879051"/>
    <lineage>
        <taxon>Viruses</taxon>
        <taxon>Monodnaviria</taxon>
        <taxon>Trapavirae</taxon>
        <taxon>Saleviricota</taxon>
        <taxon>Huolimaviricetes</taxon>
        <taxon>Haloruvirales</taxon>
        <taxon>Pleolipoviridae</taxon>
        <taxon>Betapleolipovirus</taxon>
        <taxon>Betapleolipovirus thailandense</taxon>
        <taxon>Betapleolipovirus HHPV3</taxon>
    </lineage>
</organism>
<dbReference type="GeneID" id="54989037"/>
<proteinExistence type="predicted"/>
<dbReference type="Proteomes" id="UP000241949">
    <property type="component" value="Segment"/>
</dbReference>
<dbReference type="RefSeq" id="YP_009798575.1">
    <property type="nucleotide sequence ID" value="NC_047928.1"/>
</dbReference>
<accession>A0A1C8V5Z4</accession>
<keyword evidence="2" id="KW-1185">Reference proteome</keyword>
<dbReference type="EMBL" id="KX344510">
    <property type="protein sequence ID" value="ANW09673.1"/>
    <property type="molecule type" value="Genomic_DNA"/>
</dbReference>
<name>A0A1C8V5Z4_9VIRU</name>
<reference evidence="1" key="1">
    <citation type="journal article" date="2016" name="Virology">
        <title>Vesicle-like virion of Haloarcula hispanica pleomorphic virus 3 preserves high infectivity in saturated salt.</title>
        <authorList>
            <person name="Demina T.A."/>
            <person name="Atanasova N.S."/>
            <person name="Pietila M.K."/>
            <person name="Oksanen H.M."/>
            <person name="Bamford D.H."/>
        </authorList>
    </citation>
    <scope>NUCLEOTIDE SEQUENCE [LARGE SCALE GENOMIC DNA]</scope>
    <source>
        <strain evidence="1">A</strain>
    </source>
</reference>
<evidence type="ECO:0000313" key="2">
    <source>
        <dbReference type="Proteomes" id="UP000241949"/>
    </source>
</evidence>